<protein>
    <recommendedName>
        <fullName evidence="8">HTH crp-type domain-containing protein</fullName>
    </recommendedName>
</protein>
<name>A0A0N7F4T4_9PSEU</name>
<dbReference type="InterPro" id="IPR014710">
    <property type="entry name" value="RmlC-like_jellyroll"/>
</dbReference>
<dbReference type="Pfam" id="PF13545">
    <property type="entry name" value="HTH_Crp_2"/>
    <property type="match status" value="1"/>
</dbReference>
<dbReference type="PROSITE" id="PS50042">
    <property type="entry name" value="CNMP_BINDING_3"/>
    <property type="match status" value="1"/>
</dbReference>
<dbReference type="InterPro" id="IPR012318">
    <property type="entry name" value="HTH_CRP"/>
</dbReference>
<dbReference type="Gene3D" id="1.10.10.10">
    <property type="entry name" value="Winged helix-like DNA-binding domain superfamily/Winged helix DNA-binding domain"/>
    <property type="match status" value="1"/>
</dbReference>
<dbReference type="GO" id="GO:0003677">
    <property type="term" value="F:DNA binding"/>
    <property type="evidence" value="ECO:0007669"/>
    <property type="project" value="UniProtKB-KW"/>
</dbReference>
<gene>
    <name evidence="6" type="ORF">AOZ06_40545</name>
</gene>
<dbReference type="InterPro" id="IPR000595">
    <property type="entry name" value="cNMP-bd_dom"/>
</dbReference>
<reference evidence="6 7" key="1">
    <citation type="submission" date="2015-07" db="EMBL/GenBank/DDBJ databases">
        <title>Genome sequencing of Kibdelosporangium phytohabitans.</title>
        <authorList>
            <person name="Qin S."/>
            <person name="Xing K."/>
        </authorList>
    </citation>
    <scope>NUCLEOTIDE SEQUENCE [LARGE SCALE GENOMIC DNA]</scope>
    <source>
        <strain evidence="6 7">KLBMP1111</strain>
    </source>
</reference>
<sequence>MGQGLIEEVVKWRRRGLSEPWLEDSFMAELPLSALQRLERCAWLLNSSDHDVTGQRLAGEDLAPVLVVLTGAVKIFHARWDGPDVLVNVAGPGDVLNAEEVLTGSRTITRLEWNEHAHLMGVSHRKFREILDRDEDIRHALVRTMARRVQELTAQRGHIGRRVDQRLWAFLVQLARRHGMARADGVVLQVGLTRPDLAAAIGASANSVDTAIVRLRKAGMVTTGYASMVLHEVPNEDELDRTFWHWSA</sequence>
<dbReference type="AlphaFoldDB" id="A0A0N7F4T4"/>
<evidence type="ECO:0000256" key="3">
    <source>
        <dbReference type="ARBA" id="ARBA00023163"/>
    </source>
</evidence>
<dbReference type="RefSeq" id="WP_054294214.1">
    <property type="nucleotide sequence ID" value="NZ_CP012752.1"/>
</dbReference>
<dbReference type="Gene3D" id="2.60.120.10">
    <property type="entry name" value="Jelly Rolls"/>
    <property type="match status" value="1"/>
</dbReference>
<dbReference type="GO" id="GO:0006355">
    <property type="term" value="P:regulation of DNA-templated transcription"/>
    <property type="evidence" value="ECO:0007669"/>
    <property type="project" value="InterPro"/>
</dbReference>
<evidence type="ECO:0000313" key="7">
    <source>
        <dbReference type="Proteomes" id="UP000063699"/>
    </source>
</evidence>
<feature type="domain" description="HTH crp-type" evidence="5">
    <location>
        <begin position="161"/>
        <end position="234"/>
    </location>
</feature>
<keyword evidence="3" id="KW-0804">Transcription</keyword>
<evidence type="ECO:0000313" key="6">
    <source>
        <dbReference type="EMBL" id="ALG12319.1"/>
    </source>
</evidence>
<proteinExistence type="predicted"/>
<dbReference type="InterPro" id="IPR036388">
    <property type="entry name" value="WH-like_DNA-bd_sf"/>
</dbReference>
<evidence type="ECO:0000256" key="1">
    <source>
        <dbReference type="ARBA" id="ARBA00023015"/>
    </source>
</evidence>
<keyword evidence="7" id="KW-1185">Reference proteome</keyword>
<dbReference type="SUPFAM" id="SSF46785">
    <property type="entry name" value="Winged helix' DNA-binding domain"/>
    <property type="match status" value="1"/>
</dbReference>
<keyword evidence="1" id="KW-0805">Transcription regulation</keyword>
<dbReference type="Pfam" id="PF00027">
    <property type="entry name" value="cNMP_binding"/>
    <property type="match status" value="1"/>
</dbReference>
<dbReference type="OrthoDB" id="3681160at2"/>
<dbReference type="InterPro" id="IPR018490">
    <property type="entry name" value="cNMP-bd_dom_sf"/>
</dbReference>
<dbReference type="Proteomes" id="UP000063699">
    <property type="component" value="Chromosome"/>
</dbReference>
<evidence type="ECO:0008006" key="8">
    <source>
        <dbReference type="Google" id="ProtNLM"/>
    </source>
</evidence>
<dbReference type="InterPro" id="IPR036390">
    <property type="entry name" value="WH_DNA-bd_sf"/>
</dbReference>
<organism evidence="6 7">
    <name type="scientific">Kibdelosporangium phytohabitans</name>
    <dbReference type="NCBI Taxonomy" id="860235"/>
    <lineage>
        <taxon>Bacteria</taxon>
        <taxon>Bacillati</taxon>
        <taxon>Actinomycetota</taxon>
        <taxon>Actinomycetes</taxon>
        <taxon>Pseudonocardiales</taxon>
        <taxon>Pseudonocardiaceae</taxon>
        <taxon>Kibdelosporangium</taxon>
    </lineage>
</organism>
<dbReference type="PROSITE" id="PS51063">
    <property type="entry name" value="HTH_CRP_2"/>
    <property type="match status" value="1"/>
</dbReference>
<dbReference type="SUPFAM" id="SSF51206">
    <property type="entry name" value="cAMP-binding domain-like"/>
    <property type="match status" value="1"/>
</dbReference>
<evidence type="ECO:0000259" key="4">
    <source>
        <dbReference type="PROSITE" id="PS50042"/>
    </source>
</evidence>
<dbReference type="STRING" id="860235.AOZ06_40545"/>
<keyword evidence="2" id="KW-0238">DNA-binding</keyword>
<accession>A0A0N7F4T4</accession>
<evidence type="ECO:0000256" key="2">
    <source>
        <dbReference type="ARBA" id="ARBA00023125"/>
    </source>
</evidence>
<dbReference type="EMBL" id="CP012752">
    <property type="protein sequence ID" value="ALG12319.1"/>
    <property type="molecule type" value="Genomic_DNA"/>
</dbReference>
<feature type="domain" description="Cyclic nucleotide-binding" evidence="4">
    <location>
        <begin position="59"/>
        <end position="148"/>
    </location>
</feature>
<dbReference type="KEGG" id="kphy:AOZ06_40545"/>
<evidence type="ECO:0000259" key="5">
    <source>
        <dbReference type="PROSITE" id="PS51063"/>
    </source>
</evidence>